<evidence type="ECO:0000256" key="7">
    <source>
        <dbReference type="ARBA" id="ARBA00039880"/>
    </source>
</evidence>
<dbReference type="PANTHER" id="PTHR12086:SF11">
    <property type="entry name" value="EF-HAND DOMAIN-CONTAINING FAMILY MEMBER C2"/>
    <property type="match status" value="1"/>
</dbReference>
<dbReference type="AlphaFoldDB" id="A0A6J3L797"/>
<dbReference type="GO" id="GO:0010975">
    <property type="term" value="P:regulation of neuron projection development"/>
    <property type="evidence" value="ECO:0007669"/>
    <property type="project" value="TreeGrafter"/>
</dbReference>
<dbReference type="RefSeq" id="XP_033360421.1">
    <property type="nucleotide sequence ID" value="XM_033504530.1"/>
</dbReference>
<evidence type="ECO:0000313" key="10">
    <source>
        <dbReference type="Proteomes" id="UP000504631"/>
    </source>
</evidence>
<evidence type="ECO:0000256" key="2">
    <source>
        <dbReference type="ARBA" id="ARBA00022490"/>
    </source>
</evidence>
<comment type="subcellular location">
    <subcellularLocation>
        <location evidence="1">Cytoplasm</location>
        <location evidence="1">Cytoskeleton</location>
        <location evidence="1">Cilium axoneme</location>
    </subcellularLocation>
</comment>
<dbReference type="Gene3D" id="1.10.238.10">
    <property type="entry name" value="EF-hand"/>
    <property type="match status" value="1"/>
</dbReference>
<dbReference type="GeneID" id="117239156"/>
<evidence type="ECO:0000256" key="3">
    <source>
        <dbReference type="ARBA" id="ARBA00022737"/>
    </source>
</evidence>
<evidence type="ECO:0000256" key="1">
    <source>
        <dbReference type="ARBA" id="ARBA00004430"/>
    </source>
</evidence>
<dbReference type="Proteomes" id="UP000504631">
    <property type="component" value="Unplaced"/>
</dbReference>
<evidence type="ECO:0000259" key="9">
    <source>
        <dbReference type="PROSITE" id="PS51336"/>
    </source>
</evidence>
<evidence type="ECO:0000313" key="11">
    <source>
        <dbReference type="RefSeq" id="XP_033360421.1"/>
    </source>
</evidence>
<name>A0A6J3L797_9HYME</name>
<keyword evidence="2" id="KW-0963">Cytoplasm</keyword>
<keyword evidence="3" id="KW-0677">Repeat</keyword>
<dbReference type="SUPFAM" id="SSF47473">
    <property type="entry name" value="EF-hand"/>
    <property type="match status" value="1"/>
</dbReference>
<evidence type="ECO:0000256" key="5">
    <source>
        <dbReference type="ARBA" id="ARBA00023273"/>
    </source>
</evidence>
<feature type="domain" description="DM10" evidence="9">
    <location>
        <begin position="71"/>
        <end position="178"/>
    </location>
</feature>
<dbReference type="PROSITE" id="PS51336">
    <property type="entry name" value="DM10"/>
    <property type="match status" value="3"/>
</dbReference>
<feature type="region of interest" description="Disordered" evidence="8">
    <location>
        <begin position="744"/>
        <end position="764"/>
    </location>
</feature>
<dbReference type="FunFam" id="2.30.29.170:FF:000004">
    <property type="entry name" value="EF-hand domain containing 2"/>
    <property type="match status" value="1"/>
</dbReference>
<keyword evidence="5" id="KW-0966">Cell projection</keyword>
<organism evidence="10 11">
    <name type="scientific">Bombus vosnesenskii</name>
    <dbReference type="NCBI Taxonomy" id="207650"/>
    <lineage>
        <taxon>Eukaryota</taxon>
        <taxon>Metazoa</taxon>
        <taxon>Ecdysozoa</taxon>
        <taxon>Arthropoda</taxon>
        <taxon>Hexapoda</taxon>
        <taxon>Insecta</taxon>
        <taxon>Pterygota</taxon>
        <taxon>Neoptera</taxon>
        <taxon>Endopterygota</taxon>
        <taxon>Hymenoptera</taxon>
        <taxon>Apocrita</taxon>
        <taxon>Aculeata</taxon>
        <taxon>Apoidea</taxon>
        <taxon>Anthophila</taxon>
        <taxon>Apidae</taxon>
        <taxon>Bombus</taxon>
        <taxon>Pyrobombus</taxon>
    </lineage>
</organism>
<evidence type="ECO:0000256" key="8">
    <source>
        <dbReference type="SAM" id="MobiDB-lite"/>
    </source>
</evidence>
<protein>
    <recommendedName>
        <fullName evidence="7">EF-hand domain-containing family member C2</fullName>
    </recommendedName>
</protein>
<proteinExistence type="predicted"/>
<keyword evidence="4" id="KW-0206">Cytoskeleton</keyword>
<dbReference type="KEGG" id="bvk:117239156"/>
<dbReference type="InterPro" id="IPR011992">
    <property type="entry name" value="EF-hand-dom_pair"/>
</dbReference>
<feature type="domain" description="DM10" evidence="9">
    <location>
        <begin position="219"/>
        <end position="358"/>
    </location>
</feature>
<feature type="compositionally biased region" description="Polar residues" evidence="8">
    <location>
        <begin position="746"/>
        <end position="764"/>
    </location>
</feature>
<dbReference type="InterPro" id="IPR006602">
    <property type="entry name" value="DM10_dom"/>
</dbReference>
<feature type="domain" description="DM10" evidence="9">
    <location>
        <begin position="423"/>
        <end position="530"/>
    </location>
</feature>
<reference evidence="11" key="1">
    <citation type="submission" date="2025-08" db="UniProtKB">
        <authorList>
            <consortium name="RefSeq"/>
        </authorList>
    </citation>
    <scope>IDENTIFICATION</scope>
    <source>
        <tissue evidence="11">Muscle</tissue>
    </source>
</reference>
<keyword evidence="10" id="KW-1185">Reference proteome</keyword>
<evidence type="ECO:0000256" key="4">
    <source>
        <dbReference type="ARBA" id="ARBA00023212"/>
    </source>
</evidence>
<dbReference type="PANTHER" id="PTHR12086">
    <property type="entry name" value="EF-HAND DOMAIN C-TERMINAL CONTAINING PROTEIN"/>
    <property type="match status" value="1"/>
</dbReference>
<dbReference type="SMART" id="SM00676">
    <property type="entry name" value="DM10"/>
    <property type="match status" value="3"/>
</dbReference>
<sequence>MQRDLMLPCLPGFSFDKNLDRTNFARNQYFTKIHDGVYYLSEKFDKSDPIRYPSIYARGEVQELPPWIAYDGQRLMFKAFFQETVNERWKAAYQIRVVNISFFLEDGTMKISEPSVDNSGLEQGVLLRRQRIPMPDPVRYRYYDIIDLNIGKEPELFGRVYKIVDCDKFTRQFLNRMGIAVPDPIEIPKDPYLELHKRETFPKKPKQKVDTRGDFLKYDKQVLRFYGYWDDTDNLYGVVHDLEIYYYLADNTIEIKENLPSNSGRDSGSMFLRRMQVPKIFSEMGSIGTGNAFTVLNVMGDDTSHGYYTIDPLNTGKVRREYYKENELSIGAQVNIFGRIIVITDMDAFTKEYYRKKYGLDDFTPMERPRNVGEICVKVERYIPPYNGFGSYEDSLGNCFRVIPQPPKTDVVKFLRYDKQGLDSYVLRFRAQMISNVPANQDRQFIIRVFLMDDTVSIFELARRNSGFRRCLFQKRMPMMLPNQEVFVSKKPDYYKPEDFYIGARPNLNGFIFEITSADVYALRYMELHCDKFAKANAKLIVEKLRQTLKPVYKEFLQLCEPAQSIDGDVRVLPYEKLREVLGKYMEGKITEHEIITIARHYSSHEKKEFHTREYIRQLMHTELLRTLWNDLDRLEEDLHHWDRGRTGFLPRHTLYTTLRAARLPVDAELLNSMLDHIHKNEEEQLDYNDVLKFINVKVDPPPPAPPINVKTALWWASEKEPDCGAGINWCVFIKDLNIVDEETNSNESSKSPEMQITDCKTNY</sequence>
<dbReference type="GO" id="GO:0005930">
    <property type="term" value="C:axoneme"/>
    <property type="evidence" value="ECO:0007669"/>
    <property type="project" value="UniProtKB-SubCell"/>
</dbReference>
<gene>
    <name evidence="11" type="primary">LOC117239156</name>
</gene>
<dbReference type="Pfam" id="PF06565">
    <property type="entry name" value="DM10_dom"/>
    <property type="match status" value="3"/>
</dbReference>
<dbReference type="InterPro" id="IPR040193">
    <property type="entry name" value="EFHC1/EFHC2/EFHB"/>
</dbReference>
<comment type="function">
    <text evidence="6">Microtubule inner protein (MIP) part of the dynein-decorated doublet microtubules (DMTs) in cilia axoneme, which is required for motile cilia beating.</text>
</comment>
<dbReference type="Gene3D" id="2.30.29.170">
    <property type="match status" value="3"/>
</dbReference>
<accession>A0A6J3L797</accession>
<dbReference type="GO" id="GO:0005874">
    <property type="term" value="C:microtubule"/>
    <property type="evidence" value="ECO:0007669"/>
    <property type="project" value="TreeGrafter"/>
</dbReference>
<evidence type="ECO:0000256" key="6">
    <source>
        <dbReference type="ARBA" id="ARBA00035003"/>
    </source>
</evidence>
<dbReference type="FunFam" id="2.30.29.170:FF:000002">
    <property type="entry name" value="EF-hand domain (C-terminal) containing 1"/>
    <property type="match status" value="1"/>
</dbReference>